<evidence type="ECO:0000256" key="1">
    <source>
        <dbReference type="ARBA" id="ARBA00005466"/>
    </source>
</evidence>
<dbReference type="InterPro" id="IPR036318">
    <property type="entry name" value="FAD-bd_PCMH-like_sf"/>
</dbReference>
<dbReference type="PROSITE" id="PS51257">
    <property type="entry name" value="PROKAR_LIPOPROTEIN"/>
    <property type="match status" value="1"/>
</dbReference>
<evidence type="ECO:0000256" key="3">
    <source>
        <dbReference type="SAM" id="SignalP"/>
    </source>
</evidence>
<dbReference type="Pfam" id="PF01565">
    <property type="entry name" value="FAD_binding_4"/>
    <property type="match status" value="1"/>
</dbReference>
<dbReference type="InterPro" id="IPR016166">
    <property type="entry name" value="FAD-bd_PCMH"/>
</dbReference>
<feature type="domain" description="FAD-binding PCMH-type" evidence="4">
    <location>
        <begin position="121"/>
        <end position="307"/>
    </location>
</feature>
<sequence>MLRPRLLFLTALLQVFHATAISGSSCRCLYGDPCWPSQSKFDKLSAQVSQPLLFPTPAAQACYTSPDSAECTEAVAQWGNGNWRANHTGAMQSPNFETFTFSNGTIEGCYLNTALGLPCGRGSVSVIAVDARSVSDVQAAVNFAAEYNLRLAIKNTGHDYLGRSDGRGSFMLWTHNMKNITVHPSFTPAGAPTNESYEYAITLEAGVQWHEAYSAANDAGRVLVGGASGGGSVGAAGGWIQGGGHSALSASFGLGVDNVLEISVVTSNGSYLVTNAYQHPDLFWALRGGGGGTYAVATSVTYRTRPSFPVIGAFLSASINTSSLTPNAALSAAFTELVRITPQLTDQGWGGYSMFKPSNGSVSFVIRYVVPDSSPESAAQANATMSAYLAHVQELAANATQAGDSTVVQSAYTASFASWWDWYVPLFSTGESVGFNVELGSWLLPRDVVESDHEHVAETLVNIPAISWYLVCGGAASNVGADAAGINPAWRKAVVHVVGATTWSDGATLEEINAAREVLKSDTAKMRALAPESGAYYNEASPYEPNPAQAFFGSHYNKLRAIKAVYDPINLFVVTEGVGSDEWDDSLTCRK</sequence>
<dbReference type="Gene3D" id="3.30.465.10">
    <property type="match status" value="2"/>
</dbReference>
<dbReference type="PANTHER" id="PTHR13878">
    <property type="entry name" value="GULONOLACTONE OXIDASE"/>
    <property type="match status" value="1"/>
</dbReference>
<protein>
    <submittedName>
        <fullName evidence="5">FAD-binding domain-containing protein</fullName>
    </submittedName>
</protein>
<evidence type="ECO:0000313" key="5">
    <source>
        <dbReference type="EMBL" id="RDX57541.1"/>
    </source>
</evidence>
<proteinExistence type="inferred from homology"/>
<dbReference type="OrthoDB" id="9983560at2759"/>
<feature type="signal peptide" evidence="3">
    <location>
        <begin position="1"/>
        <end position="20"/>
    </location>
</feature>
<accession>A0A371DYG4</accession>
<keyword evidence="3" id="KW-0732">Signal</keyword>
<dbReference type="PANTHER" id="PTHR13878:SF91">
    <property type="entry name" value="FAD BINDING DOMAIN PROTEIN (AFU_ORTHOLOGUE AFUA_6G12070)-RELATED"/>
    <property type="match status" value="1"/>
</dbReference>
<evidence type="ECO:0000259" key="4">
    <source>
        <dbReference type="PROSITE" id="PS51387"/>
    </source>
</evidence>
<comment type="similarity">
    <text evidence="1">Belongs to the oxygen-dependent FAD-linked oxidoreductase family.</text>
</comment>
<evidence type="ECO:0000313" key="6">
    <source>
        <dbReference type="Proteomes" id="UP000256964"/>
    </source>
</evidence>
<dbReference type="InterPro" id="IPR016169">
    <property type="entry name" value="FAD-bd_PCMH_sub2"/>
</dbReference>
<name>A0A371DYG4_9APHY</name>
<dbReference type="InterPro" id="IPR006094">
    <property type="entry name" value="Oxid_FAD_bind_N"/>
</dbReference>
<evidence type="ECO:0000256" key="2">
    <source>
        <dbReference type="ARBA" id="ARBA00023002"/>
    </source>
</evidence>
<dbReference type="SUPFAM" id="SSF56176">
    <property type="entry name" value="FAD-binding/transporter-associated domain-like"/>
    <property type="match status" value="1"/>
</dbReference>
<dbReference type="InterPro" id="IPR012951">
    <property type="entry name" value="BBE"/>
</dbReference>
<gene>
    <name evidence="5" type="ORF">OH76DRAFT_1395374</name>
</gene>
<reference evidence="5 6" key="1">
    <citation type="journal article" date="2018" name="Biotechnol. Biofuels">
        <title>Integrative visual omics of the white-rot fungus Polyporus brumalis exposes the biotechnological potential of its oxidative enzymes for delignifying raw plant biomass.</title>
        <authorList>
            <person name="Miyauchi S."/>
            <person name="Rancon A."/>
            <person name="Drula E."/>
            <person name="Hage H."/>
            <person name="Chaduli D."/>
            <person name="Favel A."/>
            <person name="Grisel S."/>
            <person name="Henrissat B."/>
            <person name="Herpoel-Gimbert I."/>
            <person name="Ruiz-Duenas F.J."/>
            <person name="Chevret D."/>
            <person name="Hainaut M."/>
            <person name="Lin J."/>
            <person name="Wang M."/>
            <person name="Pangilinan J."/>
            <person name="Lipzen A."/>
            <person name="Lesage-Meessen L."/>
            <person name="Navarro D."/>
            <person name="Riley R."/>
            <person name="Grigoriev I.V."/>
            <person name="Zhou S."/>
            <person name="Raouche S."/>
            <person name="Rosso M.N."/>
        </authorList>
    </citation>
    <scope>NUCLEOTIDE SEQUENCE [LARGE SCALE GENOMIC DNA]</scope>
    <source>
        <strain evidence="5 6">BRFM 1820</strain>
    </source>
</reference>
<dbReference type="EMBL" id="KZ857379">
    <property type="protein sequence ID" value="RDX57541.1"/>
    <property type="molecule type" value="Genomic_DNA"/>
</dbReference>
<dbReference type="GO" id="GO:0071949">
    <property type="term" value="F:FAD binding"/>
    <property type="evidence" value="ECO:0007669"/>
    <property type="project" value="InterPro"/>
</dbReference>
<dbReference type="AlphaFoldDB" id="A0A371DYG4"/>
<dbReference type="Pfam" id="PF08031">
    <property type="entry name" value="BBE"/>
    <property type="match status" value="1"/>
</dbReference>
<dbReference type="Proteomes" id="UP000256964">
    <property type="component" value="Unassembled WGS sequence"/>
</dbReference>
<keyword evidence="2" id="KW-0560">Oxidoreductase</keyword>
<organism evidence="5 6">
    <name type="scientific">Lentinus brumalis</name>
    <dbReference type="NCBI Taxonomy" id="2498619"/>
    <lineage>
        <taxon>Eukaryota</taxon>
        <taxon>Fungi</taxon>
        <taxon>Dikarya</taxon>
        <taxon>Basidiomycota</taxon>
        <taxon>Agaricomycotina</taxon>
        <taxon>Agaricomycetes</taxon>
        <taxon>Polyporales</taxon>
        <taxon>Polyporaceae</taxon>
        <taxon>Lentinus</taxon>
    </lineage>
</organism>
<dbReference type="STRING" id="139420.A0A371DYG4"/>
<dbReference type="GO" id="GO:0016491">
    <property type="term" value="F:oxidoreductase activity"/>
    <property type="evidence" value="ECO:0007669"/>
    <property type="project" value="UniProtKB-KW"/>
</dbReference>
<feature type="chain" id="PRO_5016778087" evidence="3">
    <location>
        <begin position="21"/>
        <end position="591"/>
    </location>
</feature>
<dbReference type="PROSITE" id="PS51387">
    <property type="entry name" value="FAD_PCMH"/>
    <property type="match status" value="1"/>
</dbReference>
<dbReference type="InterPro" id="IPR050432">
    <property type="entry name" value="FAD-linked_Oxidoreductases_BP"/>
</dbReference>
<keyword evidence="6" id="KW-1185">Reference proteome</keyword>